<sequence length="61" mass="7190">MDNLIISLFLRTDTDDWLNQQTDQTASSNFTVHENPKWKVNCKVEASKPHSHNYISYFFNV</sequence>
<protein>
    <submittedName>
        <fullName evidence="1">Uncharacterized protein</fullName>
    </submittedName>
</protein>
<organism evidence="1 2">
    <name type="scientific">Saccharomycopsis crataegensis</name>
    <dbReference type="NCBI Taxonomy" id="43959"/>
    <lineage>
        <taxon>Eukaryota</taxon>
        <taxon>Fungi</taxon>
        <taxon>Dikarya</taxon>
        <taxon>Ascomycota</taxon>
        <taxon>Saccharomycotina</taxon>
        <taxon>Saccharomycetes</taxon>
        <taxon>Saccharomycopsidaceae</taxon>
        <taxon>Saccharomycopsis</taxon>
    </lineage>
</organism>
<dbReference type="Proteomes" id="UP001360560">
    <property type="component" value="Unassembled WGS sequence"/>
</dbReference>
<accession>A0AAV5QHL8</accession>
<name>A0AAV5QHL8_9ASCO</name>
<dbReference type="AlphaFoldDB" id="A0AAV5QHL8"/>
<reference evidence="1 2" key="1">
    <citation type="journal article" date="2023" name="Elife">
        <title>Identification of key yeast species and microbe-microbe interactions impacting larval growth of Drosophila in the wild.</title>
        <authorList>
            <person name="Mure A."/>
            <person name="Sugiura Y."/>
            <person name="Maeda R."/>
            <person name="Honda K."/>
            <person name="Sakurai N."/>
            <person name="Takahashi Y."/>
            <person name="Watada M."/>
            <person name="Katoh T."/>
            <person name="Gotoh A."/>
            <person name="Gotoh Y."/>
            <person name="Taniguchi I."/>
            <person name="Nakamura K."/>
            <person name="Hayashi T."/>
            <person name="Katayama T."/>
            <person name="Uemura T."/>
            <person name="Hattori Y."/>
        </authorList>
    </citation>
    <scope>NUCLEOTIDE SEQUENCE [LARGE SCALE GENOMIC DNA]</scope>
    <source>
        <strain evidence="1 2">SC-9</strain>
    </source>
</reference>
<proteinExistence type="predicted"/>
<dbReference type="GeneID" id="90071939"/>
<evidence type="ECO:0000313" key="1">
    <source>
        <dbReference type="EMBL" id="GMM33960.1"/>
    </source>
</evidence>
<comment type="caution">
    <text evidence="1">The sequence shown here is derived from an EMBL/GenBank/DDBJ whole genome shotgun (WGS) entry which is preliminary data.</text>
</comment>
<keyword evidence="2" id="KW-1185">Reference proteome</keyword>
<dbReference type="EMBL" id="BTFZ01000002">
    <property type="protein sequence ID" value="GMM33960.1"/>
    <property type="molecule type" value="Genomic_DNA"/>
</dbReference>
<evidence type="ECO:0000313" key="2">
    <source>
        <dbReference type="Proteomes" id="UP001360560"/>
    </source>
</evidence>
<dbReference type="RefSeq" id="XP_064850960.1">
    <property type="nucleotide sequence ID" value="XM_064994888.1"/>
</dbReference>
<gene>
    <name evidence="1" type="ORF">DASC09_012850</name>
</gene>